<evidence type="ECO:0000256" key="1">
    <source>
        <dbReference type="ARBA" id="ARBA00007598"/>
    </source>
</evidence>
<dbReference type="PIRSF" id="PIRSF000103">
    <property type="entry name" value="HIBADH"/>
    <property type="match status" value="1"/>
</dbReference>
<evidence type="ECO:0000256" key="3">
    <source>
        <dbReference type="ARBA" id="ARBA00023027"/>
    </source>
</evidence>
<dbReference type="EMBL" id="CDMC01000001">
    <property type="protein sequence ID" value="CEL00810.1"/>
    <property type="molecule type" value="Genomic_DNA"/>
</dbReference>
<dbReference type="SUPFAM" id="SSF48179">
    <property type="entry name" value="6-phosphogluconate dehydrogenase C-terminal domain-like"/>
    <property type="match status" value="1"/>
</dbReference>
<reference evidence="8" key="1">
    <citation type="journal article" date="2016" name="Genome Announc.">
        <title>Draft genome sequences of fungus Aspergillus calidoustus.</title>
        <authorList>
            <person name="Horn F."/>
            <person name="Linde J."/>
            <person name="Mattern D.J."/>
            <person name="Walther G."/>
            <person name="Guthke R."/>
            <person name="Scherlach K."/>
            <person name="Martin K."/>
            <person name="Brakhage A.A."/>
            <person name="Petzke L."/>
            <person name="Valiante V."/>
        </authorList>
    </citation>
    <scope>NUCLEOTIDE SEQUENCE [LARGE SCALE GENOMIC DNA]</scope>
    <source>
        <strain evidence="8">SF006504</strain>
    </source>
</reference>
<dbReference type="Gene3D" id="1.10.1040.10">
    <property type="entry name" value="N-(1-d-carboxylethyl)-l-norvaline Dehydrogenase, domain 2"/>
    <property type="match status" value="1"/>
</dbReference>
<dbReference type="InterPro" id="IPR015815">
    <property type="entry name" value="HIBADH-related"/>
</dbReference>
<dbReference type="InterPro" id="IPR006115">
    <property type="entry name" value="6PGDH_NADP-bd"/>
</dbReference>
<protein>
    <submittedName>
        <fullName evidence="7">Putative 6-phosphogluconate dehydrogenase family protein (AFU_orthologue AFUA_2G11600)</fullName>
    </submittedName>
</protein>
<dbReference type="GO" id="GO:0016491">
    <property type="term" value="F:oxidoreductase activity"/>
    <property type="evidence" value="ECO:0007669"/>
    <property type="project" value="UniProtKB-KW"/>
</dbReference>
<gene>
    <name evidence="7" type="ORF">ASPCAL00406</name>
</gene>
<evidence type="ECO:0000256" key="2">
    <source>
        <dbReference type="ARBA" id="ARBA00023002"/>
    </source>
</evidence>
<dbReference type="PANTHER" id="PTHR43580">
    <property type="entry name" value="OXIDOREDUCTASE GLYR1-RELATED"/>
    <property type="match status" value="1"/>
</dbReference>
<keyword evidence="2" id="KW-0560">Oxidoreductase</keyword>
<keyword evidence="3" id="KW-0520">NAD</keyword>
<dbReference type="SUPFAM" id="SSF51735">
    <property type="entry name" value="NAD(P)-binding Rossmann-fold domains"/>
    <property type="match status" value="1"/>
</dbReference>
<feature type="domain" description="3-hydroxyisobutyrate dehydrogenase-like NAD-binding" evidence="6">
    <location>
        <begin position="183"/>
        <end position="302"/>
    </location>
</feature>
<dbReference type="GO" id="GO:0051287">
    <property type="term" value="F:NAD binding"/>
    <property type="evidence" value="ECO:0007669"/>
    <property type="project" value="InterPro"/>
</dbReference>
<comment type="similarity">
    <text evidence="1">Belongs to the HIBADH-related family. NP60 subfamily.</text>
</comment>
<evidence type="ECO:0000259" key="5">
    <source>
        <dbReference type="Pfam" id="PF03446"/>
    </source>
</evidence>
<dbReference type="InterPro" id="IPR036291">
    <property type="entry name" value="NAD(P)-bd_dom_sf"/>
</dbReference>
<dbReference type="InterPro" id="IPR051265">
    <property type="entry name" value="HIBADH-related_NP60_sf"/>
</dbReference>
<dbReference type="InterPro" id="IPR013328">
    <property type="entry name" value="6PGD_dom2"/>
</dbReference>
<dbReference type="Pfam" id="PF14833">
    <property type="entry name" value="NAD_binding_11"/>
    <property type="match status" value="1"/>
</dbReference>
<dbReference type="InterPro" id="IPR008927">
    <property type="entry name" value="6-PGluconate_DH-like_C_sf"/>
</dbReference>
<evidence type="ECO:0000256" key="4">
    <source>
        <dbReference type="PIRSR" id="PIRSR000103-1"/>
    </source>
</evidence>
<feature type="active site" evidence="4">
    <location>
        <position position="189"/>
    </location>
</feature>
<dbReference type="OMA" id="GMSQNIA"/>
<dbReference type="STRING" id="454130.A0A0U5C128"/>
<name>A0A0U5C128_ASPCI</name>
<feature type="domain" description="6-phosphogluconate dehydrogenase NADP-binding" evidence="5">
    <location>
        <begin position="5"/>
        <end position="171"/>
    </location>
</feature>
<evidence type="ECO:0000259" key="6">
    <source>
        <dbReference type="Pfam" id="PF14833"/>
    </source>
</evidence>
<keyword evidence="8" id="KW-1185">Reference proteome</keyword>
<accession>A0A0U5C128</accession>
<dbReference type="InterPro" id="IPR029154">
    <property type="entry name" value="HIBADH-like_NADP-bd"/>
</dbReference>
<dbReference type="Proteomes" id="UP000054771">
    <property type="component" value="Unassembled WGS sequence"/>
</dbReference>
<evidence type="ECO:0000313" key="7">
    <source>
        <dbReference type="EMBL" id="CEL00810.1"/>
    </source>
</evidence>
<dbReference type="PANTHER" id="PTHR43580:SF3">
    <property type="entry name" value="6-PHOSPHOGLUCONATE DEHYDROGENASE FAMILY PROTEIN (AFU_ORTHOLOGUE AFUA_2G11600)"/>
    <property type="match status" value="1"/>
</dbReference>
<dbReference type="AlphaFoldDB" id="A0A0U5C128"/>
<dbReference type="OrthoDB" id="435038at2759"/>
<evidence type="ECO:0000313" key="8">
    <source>
        <dbReference type="Proteomes" id="UP000054771"/>
    </source>
</evidence>
<dbReference type="Gene3D" id="3.40.50.720">
    <property type="entry name" value="NAD(P)-binding Rossmann-like Domain"/>
    <property type="match status" value="1"/>
</dbReference>
<dbReference type="Pfam" id="PF03446">
    <property type="entry name" value="NAD_binding_2"/>
    <property type="match status" value="1"/>
</dbReference>
<organism evidence="7 8">
    <name type="scientific">Aspergillus calidoustus</name>
    <dbReference type="NCBI Taxonomy" id="454130"/>
    <lineage>
        <taxon>Eukaryota</taxon>
        <taxon>Fungi</taxon>
        <taxon>Dikarya</taxon>
        <taxon>Ascomycota</taxon>
        <taxon>Pezizomycotina</taxon>
        <taxon>Eurotiomycetes</taxon>
        <taxon>Eurotiomycetidae</taxon>
        <taxon>Eurotiales</taxon>
        <taxon>Aspergillaceae</taxon>
        <taxon>Aspergillus</taxon>
        <taxon>Aspergillus subgen. Nidulantes</taxon>
    </lineage>
</organism>
<proteinExistence type="inferred from homology"/>
<sequence>MASAKVAWIGLGNIGRGMSRNIALKGPQTSPLILYNRTASKAAAFAKTITAEKPQAAVVADSPSAAVKDANITFICVGDDPALDQIIDTITSDTSISLKDKIIVDCSTVHPDTSRRTHATLASHGASFIACPVFGAPNAADAGQMVVIPAGSPASIDKIRPFLDGVTSKATLDLGPESEKDVGRATLLKVLGNTFILNTVETLAEGLVAAEKSGLGTKAYSEWVSTMFPGPFAKYAERMSSGEYFKREEPLFAVDLARKDLRHAANLAESSGMTLKSVKVTDDYLKVVKEEKGEKGDIAGVYGAIRKEAGLPFDNE</sequence>
<dbReference type="GO" id="GO:0050661">
    <property type="term" value="F:NADP binding"/>
    <property type="evidence" value="ECO:0007669"/>
    <property type="project" value="InterPro"/>
</dbReference>